<sequence>MKRCLCCYKPLKAGEVDYHPHCAKKMFGAEIAPILPYTRKDINRLAQIVVEKRTTVTGVQSKLSIDLEHDAAGNPQRLTIVGVMGRYILKPQTEQFECLPEIEDLSMHLAEIAKIPTVPHSLIRFADGELNYITKRIDRTDDGRKLPMEDMCQLSGKLTEQKYQGSYEMIARFLDQYSSVSMLDKVNYWQQVVFSWIIGNADMHLKNFSLYSIREGHYVLCPTYDQVSTKIVMPEDTEEVALSLNGFKKSLLVYDFREAMFSTGLSEVVANRILSGFAKFRDKWMVCIDNSFISDNQKEQCKKLIDHRLETLAKE</sequence>
<accession>A0ABS6Y7S4</accession>
<evidence type="ECO:0000313" key="6">
    <source>
        <dbReference type="Proteomes" id="UP000812077"/>
    </source>
</evidence>
<dbReference type="PANTHER" id="PTHR37419:SF1">
    <property type="entry name" value="SERINE_THREONINE-PROTEIN KINASE TOXIN HIPA"/>
    <property type="match status" value="1"/>
</dbReference>
<gene>
    <name evidence="5" type="ORF">KZO77_11030</name>
</gene>
<dbReference type="EMBL" id="JAHXCP010000025">
    <property type="protein sequence ID" value="MBW4755550.1"/>
    <property type="molecule type" value="Genomic_DNA"/>
</dbReference>
<dbReference type="PANTHER" id="PTHR37419">
    <property type="entry name" value="SERINE/THREONINE-PROTEIN KINASE TOXIN HIPA"/>
    <property type="match status" value="1"/>
</dbReference>
<feature type="domain" description="HipA-like C-terminal" evidence="4">
    <location>
        <begin position="55"/>
        <end position="284"/>
    </location>
</feature>
<evidence type="ECO:0000256" key="2">
    <source>
        <dbReference type="ARBA" id="ARBA00022679"/>
    </source>
</evidence>
<evidence type="ECO:0000256" key="1">
    <source>
        <dbReference type="ARBA" id="ARBA00010164"/>
    </source>
</evidence>
<keyword evidence="3" id="KW-0418">Kinase</keyword>
<evidence type="ECO:0000313" key="5">
    <source>
        <dbReference type="EMBL" id="MBW4755550.1"/>
    </source>
</evidence>
<dbReference type="Proteomes" id="UP000812077">
    <property type="component" value="Unassembled WGS sequence"/>
</dbReference>
<dbReference type="InterPro" id="IPR052028">
    <property type="entry name" value="HipA_Ser/Thr_kinase"/>
</dbReference>
<organism evidence="5 6">
    <name type="scientific">Prevotella melaninogenica</name>
    <dbReference type="NCBI Taxonomy" id="28132"/>
    <lineage>
        <taxon>Bacteria</taxon>
        <taxon>Pseudomonadati</taxon>
        <taxon>Bacteroidota</taxon>
        <taxon>Bacteroidia</taxon>
        <taxon>Bacteroidales</taxon>
        <taxon>Prevotellaceae</taxon>
        <taxon>Prevotella</taxon>
    </lineage>
</organism>
<comment type="caution">
    <text evidence="5">The sequence shown here is derived from an EMBL/GenBank/DDBJ whole genome shotgun (WGS) entry which is preliminary data.</text>
</comment>
<keyword evidence="6" id="KW-1185">Reference proteome</keyword>
<proteinExistence type="inferred from homology"/>
<dbReference type="Pfam" id="PF07804">
    <property type="entry name" value="HipA_C"/>
    <property type="match status" value="1"/>
</dbReference>
<protein>
    <submittedName>
        <fullName evidence="5">HipA domain-containing protein</fullName>
    </submittedName>
</protein>
<reference evidence="5 6" key="1">
    <citation type="submission" date="2021-07" db="EMBL/GenBank/DDBJ databases">
        <title>Genomic diversity and antimicrobial resistance of Prevotella spp. isolated from chronic lung disease airways.</title>
        <authorList>
            <person name="Webb K.A."/>
            <person name="Olagoke O.S."/>
            <person name="Baird T."/>
            <person name="Neill J."/>
            <person name="Pham A."/>
            <person name="Wells T.J."/>
            <person name="Ramsay K.A."/>
            <person name="Bell S.C."/>
            <person name="Sarovich D.S."/>
            <person name="Price E.P."/>
        </authorList>
    </citation>
    <scope>NUCLEOTIDE SEQUENCE [LARGE SCALE GENOMIC DNA]</scope>
    <source>
        <strain evidence="5 6">SCHI0027.S.6</strain>
    </source>
</reference>
<evidence type="ECO:0000256" key="3">
    <source>
        <dbReference type="ARBA" id="ARBA00022777"/>
    </source>
</evidence>
<comment type="similarity">
    <text evidence="1">Belongs to the HipA Ser/Thr kinase family.</text>
</comment>
<keyword evidence="2" id="KW-0808">Transferase</keyword>
<dbReference type="RefSeq" id="WP_219433983.1">
    <property type="nucleotide sequence ID" value="NZ_JAHXCP010000025.1"/>
</dbReference>
<dbReference type="InterPro" id="IPR012893">
    <property type="entry name" value="HipA-like_C"/>
</dbReference>
<evidence type="ECO:0000259" key="4">
    <source>
        <dbReference type="Pfam" id="PF07804"/>
    </source>
</evidence>
<name>A0ABS6Y7S4_9BACT</name>